<organism evidence="2 3">
    <name type="scientific">Neoarthrinium moseri</name>
    <dbReference type="NCBI Taxonomy" id="1658444"/>
    <lineage>
        <taxon>Eukaryota</taxon>
        <taxon>Fungi</taxon>
        <taxon>Dikarya</taxon>
        <taxon>Ascomycota</taxon>
        <taxon>Pezizomycotina</taxon>
        <taxon>Sordariomycetes</taxon>
        <taxon>Xylariomycetidae</taxon>
        <taxon>Amphisphaeriales</taxon>
        <taxon>Apiosporaceae</taxon>
        <taxon>Neoarthrinium</taxon>
    </lineage>
</organism>
<name>A0A9P9WU86_9PEZI</name>
<gene>
    <name evidence="2" type="ORF">JX265_002381</name>
</gene>
<dbReference type="EMBL" id="JAFIMR010000004">
    <property type="protein sequence ID" value="KAI1879427.1"/>
    <property type="molecule type" value="Genomic_DNA"/>
</dbReference>
<keyword evidence="3" id="KW-1185">Reference proteome</keyword>
<protein>
    <submittedName>
        <fullName evidence="2">Uncharacterized protein</fullName>
    </submittedName>
</protein>
<evidence type="ECO:0000313" key="2">
    <source>
        <dbReference type="EMBL" id="KAI1879427.1"/>
    </source>
</evidence>
<reference evidence="2" key="1">
    <citation type="submission" date="2021-03" db="EMBL/GenBank/DDBJ databases">
        <title>Revisited historic fungal species revealed as producer of novel bioactive compounds through whole genome sequencing and comparative genomics.</title>
        <authorList>
            <person name="Vignolle G.A."/>
            <person name="Hochenegger N."/>
            <person name="Mach R.L."/>
            <person name="Mach-Aigner A.R."/>
            <person name="Javad Rahimi M."/>
            <person name="Salim K.A."/>
            <person name="Chan C.M."/>
            <person name="Lim L.B.L."/>
            <person name="Cai F."/>
            <person name="Druzhinina I.S."/>
            <person name="U'Ren J.M."/>
            <person name="Derntl C."/>
        </authorList>
    </citation>
    <scope>NUCLEOTIDE SEQUENCE</scope>
    <source>
        <strain evidence="2">TUCIM 5799</strain>
    </source>
</reference>
<sequence length="134" mass="15126">MAAAVQQIWLFSVLLTEWQDGKCQAHIHIDASNSTASAATSTHKWAVDIINHQGAQIGHWAATNPAGTIKIPLKTEFELWIGDRERFGNSHDALTLGYNTQRWNSKDCFKYTFKAAGISNGLRDEHEWYCQFDC</sequence>
<evidence type="ECO:0000313" key="3">
    <source>
        <dbReference type="Proteomes" id="UP000829685"/>
    </source>
</evidence>
<dbReference type="Proteomes" id="UP000829685">
    <property type="component" value="Unassembled WGS sequence"/>
</dbReference>
<feature type="signal peptide" evidence="1">
    <location>
        <begin position="1"/>
        <end position="25"/>
    </location>
</feature>
<comment type="caution">
    <text evidence="2">The sequence shown here is derived from an EMBL/GenBank/DDBJ whole genome shotgun (WGS) entry which is preliminary data.</text>
</comment>
<dbReference type="AlphaFoldDB" id="A0A9P9WU86"/>
<accession>A0A9P9WU86</accession>
<evidence type="ECO:0000256" key="1">
    <source>
        <dbReference type="SAM" id="SignalP"/>
    </source>
</evidence>
<proteinExistence type="predicted"/>
<keyword evidence="1" id="KW-0732">Signal</keyword>
<feature type="chain" id="PRO_5040311171" evidence="1">
    <location>
        <begin position="26"/>
        <end position="134"/>
    </location>
</feature>